<dbReference type="EMBL" id="WHUW01000016">
    <property type="protein sequence ID" value="KAF8438633.1"/>
    <property type="molecule type" value="Genomic_DNA"/>
</dbReference>
<feature type="transmembrane region" description="Helical" evidence="2">
    <location>
        <begin position="61"/>
        <end position="81"/>
    </location>
</feature>
<keyword evidence="2" id="KW-0472">Membrane</keyword>
<comment type="caution">
    <text evidence="3">The sequence shown here is derived from an EMBL/GenBank/DDBJ whole genome shotgun (WGS) entry which is preliminary data.</text>
</comment>
<evidence type="ECO:0000256" key="2">
    <source>
        <dbReference type="SAM" id="Phobius"/>
    </source>
</evidence>
<evidence type="ECO:0000313" key="4">
    <source>
        <dbReference type="Proteomes" id="UP001194468"/>
    </source>
</evidence>
<proteinExistence type="predicted"/>
<dbReference type="Proteomes" id="UP001194468">
    <property type="component" value="Unassembled WGS sequence"/>
</dbReference>
<organism evidence="3 4">
    <name type="scientific">Boletus edulis BED1</name>
    <dbReference type="NCBI Taxonomy" id="1328754"/>
    <lineage>
        <taxon>Eukaryota</taxon>
        <taxon>Fungi</taxon>
        <taxon>Dikarya</taxon>
        <taxon>Basidiomycota</taxon>
        <taxon>Agaricomycotina</taxon>
        <taxon>Agaricomycetes</taxon>
        <taxon>Agaricomycetidae</taxon>
        <taxon>Boletales</taxon>
        <taxon>Boletineae</taxon>
        <taxon>Boletaceae</taxon>
        <taxon>Boletoideae</taxon>
        <taxon>Boletus</taxon>
    </lineage>
</organism>
<name>A0AAD4BT33_BOLED</name>
<keyword evidence="2" id="KW-0812">Transmembrane</keyword>
<protein>
    <submittedName>
        <fullName evidence="3">Uncharacterized protein</fullName>
    </submittedName>
</protein>
<evidence type="ECO:0000256" key="1">
    <source>
        <dbReference type="SAM" id="MobiDB-lite"/>
    </source>
</evidence>
<accession>A0AAD4BT33</accession>
<keyword evidence="2" id="KW-1133">Transmembrane helix</keyword>
<reference evidence="3" key="2">
    <citation type="journal article" date="2020" name="Nat. Commun.">
        <title>Large-scale genome sequencing of mycorrhizal fungi provides insights into the early evolution of symbiotic traits.</title>
        <authorList>
            <person name="Miyauchi S."/>
            <person name="Kiss E."/>
            <person name="Kuo A."/>
            <person name="Drula E."/>
            <person name="Kohler A."/>
            <person name="Sanchez-Garcia M."/>
            <person name="Morin E."/>
            <person name="Andreopoulos B."/>
            <person name="Barry K.W."/>
            <person name="Bonito G."/>
            <person name="Buee M."/>
            <person name="Carver A."/>
            <person name="Chen C."/>
            <person name="Cichocki N."/>
            <person name="Clum A."/>
            <person name="Culley D."/>
            <person name="Crous P.W."/>
            <person name="Fauchery L."/>
            <person name="Girlanda M."/>
            <person name="Hayes R.D."/>
            <person name="Keri Z."/>
            <person name="LaButti K."/>
            <person name="Lipzen A."/>
            <person name="Lombard V."/>
            <person name="Magnuson J."/>
            <person name="Maillard F."/>
            <person name="Murat C."/>
            <person name="Nolan M."/>
            <person name="Ohm R.A."/>
            <person name="Pangilinan J."/>
            <person name="Pereira M.F."/>
            <person name="Perotto S."/>
            <person name="Peter M."/>
            <person name="Pfister S."/>
            <person name="Riley R."/>
            <person name="Sitrit Y."/>
            <person name="Stielow J.B."/>
            <person name="Szollosi G."/>
            <person name="Zifcakova L."/>
            <person name="Stursova M."/>
            <person name="Spatafora J.W."/>
            <person name="Tedersoo L."/>
            <person name="Vaario L.M."/>
            <person name="Yamada A."/>
            <person name="Yan M."/>
            <person name="Wang P."/>
            <person name="Xu J."/>
            <person name="Bruns T."/>
            <person name="Baldrian P."/>
            <person name="Vilgalys R."/>
            <person name="Dunand C."/>
            <person name="Henrissat B."/>
            <person name="Grigoriev I.V."/>
            <person name="Hibbett D."/>
            <person name="Nagy L.G."/>
            <person name="Martin F.M."/>
        </authorList>
    </citation>
    <scope>NUCLEOTIDE SEQUENCE</scope>
    <source>
        <strain evidence="3">BED1</strain>
    </source>
</reference>
<feature type="region of interest" description="Disordered" evidence="1">
    <location>
        <begin position="1"/>
        <end position="23"/>
    </location>
</feature>
<dbReference type="AlphaFoldDB" id="A0AAD4BT33"/>
<sequence>MSLALVRSSTVLGSTSQDSGRLVPTDSDRHVGLATHELGLAMAKFFSRSLSIMHSEPRIPWAYPAAVFVIRLVCYLGIAYITHAAQGSRSFDVCNCAETFWLPCP</sequence>
<evidence type="ECO:0000313" key="3">
    <source>
        <dbReference type="EMBL" id="KAF8438633.1"/>
    </source>
</evidence>
<keyword evidence="4" id="KW-1185">Reference proteome</keyword>
<reference evidence="3" key="1">
    <citation type="submission" date="2019-10" db="EMBL/GenBank/DDBJ databases">
        <authorList>
            <consortium name="DOE Joint Genome Institute"/>
            <person name="Kuo A."/>
            <person name="Miyauchi S."/>
            <person name="Kiss E."/>
            <person name="Drula E."/>
            <person name="Kohler A."/>
            <person name="Sanchez-Garcia M."/>
            <person name="Andreopoulos B."/>
            <person name="Barry K.W."/>
            <person name="Bonito G."/>
            <person name="Buee M."/>
            <person name="Carver A."/>
            <person name="Chen C."/>
            <person name="Cichocki N."/>
            <person name="Clum A."/>
            <person name="Culley D."/>
            <person name="Crous P.W."/>
            <person name="Fauchery L."/>
            <person name="Girlanda M."/>
            <person name="Hayes R."/>
            <person name="Keri Z."/>
            <person name="LaButti K."/>
            <person name="Lipzen A."/>
            <person name="Lombard V."/>
            <person name="Magnuson J."/>
            <person name="Maillard F."/>
            <person name="Morin E."/>
            <person name="Murat C."/>
            <person name="Nolan M."/>
            <person name="Ohm R."/>
            <person name="Pangilinan J."/>
            <person name="Pereira M."/>
            <person name="Perotto S."/>
            <person name="Peter M."/>
            <person name="Riley R."/>
            <person name="Sitrit Y."/>
            <person name="Stielow B."/>
            <person name="Szollosi G."/>
            <person name="Zifcakova L."/>
            <person name="Stursova M."/>
            <person name="Spatafora J.W."/>
            <person name="Tedersoo L."/>
            <person name="Vaario L.-M."/>
            <person name="Yamada A."/>
            <person name="Yan M."/>
            <person name="Wang P."/>
            <person name="Xu J."/>
            <person name="Bruns T."/>
            <person name="Baldrian P."/>
            <person name="Vilgalys R."/>
            <person name="Henrissat B."/>
            <person name="Grigoriev I.V."/>
            <person name="Hibbett D."/>
            <person name="Nagy L.G."/>
            <person name="Martin F.M."/>
        </authorList>
    </citation>
    <scope>NUCLEOTIDE SEQUENCE</scope>
    <source>
        <strain evidence="3">BED1</strain>
    </source>
</reference>
<feature type="compositionally biased region" description="Polar residues" evidence="1">
    <location>
        <begin position="7"/>
        <end position="19"/>
    </location>
</feature>
<gene>
    <name evidence="3" type="ORF">L210DRAFT_3544739</name>
</gene>